<keyword evidence="5 8" id="KW-0808">Transferase</keyword>
<dbReference type="PANTHER" id="PTHR42902:SF1">
    <property type="entry name" value="MALATE SYNTHASE 1-RELATED"/>
    <property type="match status" value="1"/>
</dbReference>
<organism evidence="12 13">
    <name type="scientific">Pseudodonghicola xiamenensis</name>
    <dbReference type="NCBI Taxonomy" id="337702"/>
    <lineage>
        <taxon>Bacteria</taxon>
        <taxon>Pseudomonadati</taxon>
        <taxon>Pseudomonadota</taxon>
        <taxon>Alphaproteobacteria</taxon>
        <taxon>Rhodobacterales</taxon>
        <taxon>Paracoccaceae</taxon>
        <taxon>Pseudodonghicola</taxon>
    </lineage>
</organism>
<evidence type="ECO:0000256" key="2">
    <source>
        <dbReference type="ARBA" id="ARBA00012636"/>
    </source>
</evidence>
<feature type="domain" description="Malate synthase TIM barrel" evidence="9">
    <location>
        <begin position="169"/>
        <end position="413"/>
    </location>
</feature>
<dbReference type="Pfam" id="PF20656">
    <property type="entry name" value="MS_N"/>
    <property type="match status" value="1"/>
</dbReference>
<keyword evidence="4 8" id="KW-0816">Tricarboxylic acid cycle</keyword>
<feature type="active site" description="Proton donor" evidence="7">
    <location>
        <position position="453"/>
    </location>
</feature>
<evidence type="ECO:0000313" key="12">
    <source>
        <dbReference type="EMBL" id="GHG88146.1"/>
    </source>
</evidence>
<evidence type="ECO:0000256" key="4">
    <source>
        <dbReference type="ARBA" id="ARBA00022532"/>
    </source>
</evidence>
<evidence type="ECO:0000256" key="3">
    <source>
        <dbReference type="ARBA" id="ARBA00022435"/>
    </source>
</evidence>
<dbReference type="Gene3D" id="1.20.1220.12">
    <property type="entry name" value="Malate synthase, domain III"/>
    <property type="match status" value="1"/>
</dbReference>
<dbReference type="FunFam" id="1.20.1220.12:FF:000001">
    <property type="entry name" value="Malate synthase"/>
    <property type="match status" value="1"/>
</dbReference>
<evidence type="ECO:0000256" key="6">
    <source>
        <dbReference type="ARBA" id="ARBA00047918"/>
    </source>
</evidence>
<dbReference type="InterPro" id="IPR046363">
    <property type="entry name" value="MS_N_TIM-barrel_dom"/>
</dbReference>
<dbReference type="GO" id="GO:0005737">
    <property type="term" value="C:cytoplasm"/>
    <property type="evidence" value="ECO:0007669"/>
    <property type="project" value="TreeGrafter"/>
</dbReference>
<keyword evidence="13" id="KW-1185">Reference proteome</keyword>
<gene>
    <name evidence="12" type="primary">aceB</name>
    <name evidence="12" type="ORF">GCM10010961_16960</name>
</gene>
<comment type="catalytic activity">
    <reaction evidence="6 8">
        <text>glyoxylate + acetyl-CoA + H2O = (S)-malate + CoA + H(+)</text>
        <dbReference type="Rhea" id="RHEA:18181"/>
        <dbReference type="ChEBI" id="CHEBI:15377"/>
        <dbReference type="ChEBI" id="CHEBI:15378"/>
        <dbReference type="ChEBI" id="CHEBI:15589"/>
        <dbReference type="ChEBI" id="CHEBI:36655"/>
        <dbReference type="ChEBI" id="CHEBI:57287"/>
        <dbReference type="ChEBI" id="CHEBI:57288"/>
        <dbReference type="EC" id="2.3.3.9"/>
    </reaction>
</comment>
<dbReference type="UniPathway" id="UPA00703">
    <property type="reaction ID" value="UER00720"/>
</dbReference>
<dbReference type="InterPro" id="IPR011076">
    <property type="entry name" value="Malate_synth_sf"/>
</dbReference>
<dbReference type="PIRSF" id="PIRSF001363">
    <property type="entry name" value="Malate_synth"/>
    <property type="match status" value="1"/>
</dbReference>
<feature type="domain" description="Malate synthase C-terminal" evidence="11">
    <location>
        <begin position="419"/>
        <end position="540"/>
    </location>
</feature>
<dbReference type="AlphaFoldDB" id="A0A8J3MEC8"/>
<dbReference type="Proteomes" id="UP000611500">
    <property type="component" value="Unassembled WGS sequence"/>
</dbReference>
<dbReference type="InterPro" id="IPR044856">
    <property type="entry name" value="Malate_synth_C_sf"/>
</dbReference>
<evidence type="ECO:0000256" key="5">
    <source>
        <dbReference type="ARBA" id="ARBA00022679"/>
    </source>
</evidence>
<name>A0A8J3MEC8_9RHOB</name>
<sequence length="546" mass="60296">MTLARPILSDPPTQAARPVVLRDVPGVSRVLTPEALAFLADLQAQFGPRLAALRTARRQRQAGYDTGLLPEFLVETADIRAGDWEAAPVPAPLRDRRVEITGPVDRKMMINALNSGAKVFMADFEDASAPRFDIMIAGQVNMMDYRDGALSHDDPRTGRSYRLNDRTAVLIVRPRGLHMEEDNVMMGGHPIAAALFDFGLHIFHNGVALAETGRGPFYYLPKLENHREARLWNDIFVFAQDRLGLPKGTIKATVLIETLRAAFEMDEIIWELRDHIAGLNCGRWDYIFSYIKCLQAHPNFVLPDRAQVTMDRAFLAAYSARLVEVCHRRGIHAMGGMAAQIPVKDDATANEAAFAKVRADKLREVTAGHDGTWVAHPDLVPVAMEVFDAEMPGPNQIRQPRQHPRVTAEALLKPHSGTVTEAGLRGNVSVAIEYLAAWLSGRGAVPIHNLMEDAATAEIARSQIWQWIRHGAAVELEAGGARQMDADWLAELIQQEIETILNRLGATGFHRGHYASAARIFQEAACAETLPDFITTPAYAVLNALD</sequence>
<dbReference type="InterPro" id="IPR019830">
    <property type="entry name" value="Malate_synthase_CS"/>
</dbReference>
<evidence type="ECO:0000259" key="9">
    <source>
        <dbReference type="Pfam" id="PF01274"/>
    </source>
</evidence>
<evidence type="ECO:0000259" key="10">
    <source>
        <dbReference type="Pfam" id="PF20656"/>
    </source>
</evidence>
<dbReference type="GO" id="GO:0006099">
    <property type="term" value="P:tricarboxylic acid cycle"/>
    <property type="evidence" value="ECO:0007669"/>
    <property type="project" value="UniProtKB-KW"/>
</dbReference>
<dbReference type="GO" id="GO:0004474">
    <property type="term" value="F:malate synthase activity"/>
    <property type="evidence" value="ECO:0007669"/>
    <property type="project" value="UniProtKB-EC"/>
</dbReference>
<feature type="active site" description="Proton acceptor" evidence="7">
    <location>
        <position position="173"/>
    </location>
</feature>
<keyword evidence="3 8" id="KW-0329">Glyoxylate bypass</keyword>
<dbReference type="InterPro" id="IPR048356">
    <property type="entry name" value="MS_N"/>
</dbReference>
<comment type="caution">
    <text evidence="12">The sequence shown here is derived from an EMBL/GenBank/DDBJ whole genome shotgun (WGS) entry which is preliminary data.</text>
</comment>
<dbReference type="PROSITE" id="PS00510">
    <property type="entry name" value="MALATE_SYNTHASE"/>
    <property type="match status" value="1"/>
</dbReference>
<dbReference type="RefSeq" id="WP_028093167.1">
    <property type="nucleotide sequence ID" value="NZ_BNAP01000005.1"/>
</dbReference>
<evidence type="ECO:0000313" key="13">
    <source>
        <dbReference type="Proteomes" id="UP000611500"/>
    </source>
</evidence>
<evidence type="ECO:0000256" key="7">
    <source>
        <dbReference type="PIRSR" id="PIRSR001363-1"/>
    </source>
</evidence>
<evidence type="ECO:0000256" key="8">
    <source>
        <dbReference type="RuleBase" id="RU000555"/>
    </source>
</evidence>
<dbReference type="InterPro" id="IPR001465">
    <property type="entry name" value="Malate_synthase_TIM"/>
</dbReference>
<reference evidence="12" key="2">
    <citation type="submission" date="2020-09" db="EMBL/GenBank/DDBJ databases">
        <authorList>
            <person name="Sun Q."/>
            <person name="Zhou Y."/>
        </authorList>
    </citation>
    <scope>NUCLEOTIDE SEQUENCE</scope>
    <source>
        <strain evidence="12">CGMCC 1.7081</strain>
    </source>
</reference>
<dbReference type="PANTHER" id="PTHR42902">
    <property type="entry name" value="MALATE SYNTHASE"/>
    <property type="match status" value="1"/>
</dbReference>
<feature type="domain" description="Malate synthase N-terminal" evidence="10">
    <location>
        <begin position="20"/>
        <end position="77"/>
    </location>
</feature>
<protein>
    <recommendedName>
        <fullName evidence="2 8">Malate synthase</fullName>
        <ecNumber evidence="2 8">2.3.3.9</ecNumber>
    </recommendedName>
</protein>
<comment type="similarity">
    <text evidence="1 8">Belongs to the malate synthase family.</text>
</comment>
<dbReference type="GO" id="GO:0006097">
    <property type="term" value="P:glyoxylate cycle"/>
    <property type="evidence" value="ECO:0007669"/>
    <property type="project" value="UniProtKB-UniPathway"/>
</dbReference>
<comment type="pathway">
    <text evidence="8">Carbohydrate metabolism; glyoxylate cycle; (S)-malate from isocitrate: step 2/2.</text>
</comment>
<dbReference type="EMBL" id="BNAP01000005">
    <property type="protein sequence ID" value="GHG88146.1"/>
    <property type="molecule type" value="Genomic_DNA"/>
</dbReference>
<accession>A0A8J3MEC8</accession>
<dbReference type="InterPro" id="IPR006252">
    <property type="entry name" value="Malate_synthA"/>
</dbReference>
<dbReference type="Pfam" id="PF01274">
    <property type="entry name" value="MS_TIM-barrel"/>
    <property type="match status" value="1"/>
</dbReference>
<evidence type="ECO:0000259" key="11">
    <source>
        <dbReference type="Pfam" id="PF20659"/>
    </source>
</evidence>
<dbReference type="EC" id="2.3.3.9" evidence="2 8"/>
<dbReference type="NCBIfam" id="TIGR01344">
    <property type="entry name" value="malate_syn_A"/>
    <property type="match status" value="1"/>
</dbReference>
<dbReference type="InterPro" id="IPR048355">
    <property type="entry name" value="MS_C"/>
</dbReference>
<proteinExistence type="inferred from homology"/>
<dbReference type="FunFam" id="3.20.20.360:FF:000001">
    <property type="entry name" value="Malate synthase"/>
    <property type="match status" value="1"/>
</dbReference>
<evidence type="ECO:0000256" key="1">
    <source>
        <dbReference type="ARBA" id="ARBA00006394"/>
    </source>
</evidence>
<dbReference type="SUPFAM" id="SSF51645">
    <property type="entry name" value="Malate synthase G"/>
    <property type="match status" value="1"/>
</dbReference>
<dbReference type="Pfam" id="PF20659">
    <property type="entry name" value="MS_C"/>
    <property type="match status" value="1"/>
</dbReference>
<dbReference type="CDD" id="cd00727">
    <property type="entry name" value="malate_synt_A"/>
    <property type="match status" value="1"/>
</dbReference>
<reference evidence="12" key="1">
    <citation type="journal article" date="2014" name="Int. J. Syst. Evol. Microbiol.">
        <title>Complete genome sequence of Corynebacterium casei LMG S-19264T (=DSM 44701T), isolated from a smear-ripened cheese.</title>
        <authorList>
            <consortium name="US DOE Joint Genome Institute (JGI-PGF)"/>
            <person name="Walter F."/>
            <person name="Albersmeier A."/>
            <person name="Kalinowski J."/>
            <person name="Ruckert C."/>
        </authorList>
    </citation>
    <scope>NUCLEOTIDE SEQUENCE</scope>
    <source>
        <strain evidence="12">CGMCC 1.7081</strain>
    </source>
</reference>
<dbReference type="Gene3D" id="3.20.20.360">
    <property type="entry name" value="Malate synthase, domain 3"/>
    <property type="match status" value="1"/>
</dbReference>